<dbReference type="EMBL" id="JADCTT010000010">
    <property type="protein sequence ID" value="KAF9747479.1"/>
    <property type="molecule type" value="Genomic_DNA"/>
</dbReference>
<sequence length="191" mass="20553">MCMPTASPAGMHRHSAAYACQPDLLHSTFRNLQVDGGSLPPKSPTTCQGTILSARVPTRYDAMSALQVPETTLHAHHGTEYFVSPSLASCWNHIVICKFRKESQGLQPTTEPSTDTNTGRDSDMVTMGPSQPYGAAFTPVASHRTPCTRNVQFSHPPAGNLQIVVCGDGTHAFRLGTISTERAIFGPASRF</sequence>
<comment type="caution">
    <text evidence="1">The sequence shown here is derived from an EMBL/GenBank/DDBJ whole genome shotgun (WGS) entry which is preliminary data.</text>
</comment>
<dbReference type="AlphaFoldDB" id="A0A8H7N3J9"/>
<name>A0A8H7N3J9_BIOOC</name>
<evidence type="ECO:0000313" key="2">
    <source>
        <dbReference type="Proteomes" id="UP000616885"/>
    </source>
</evidence>
<accession>A0A8H7N3J9</accession>
<evidence type="ECO:0000313" key="1">
    <source>
        <dbReference type="EMBL" id="KAF9747479.1"/>
    </source>
</evidence>
<protein>
    <submittedName>
        <fullName evidence="1">Uncharacterized protein</fullName>
    </submittedName>
</protein>
<organism evidence="1 2">
    <name type="scientific">Bionectria ochroleuca</name>
    <name type="common">Gliocladium roseum</name>
    <dbReference type="NCBI Taxonomy" id="29856"/>
    <lineage>
        <taxon>Eukaryota</taxon>
        <taxon>Fungi</taxon>
        <taxon>Dikarya</taxon>
        <taxon>Ascomycota</taxon>
        <taxon>Pezizomycotina</taxon>
        <taxon>Sordariomycetes</taxon>
        <taxon>Hypocreomycetidae</taxon>
        <taxon>Hypocreales</taxon>
        <taxon>Bionectriaceae</taxon>
        <taxon>Clonostachys</taxon>
    </lineage>
</organism>
<proteinExistence type="predicted"/>
<dbReference type="Proteomes" id="UP000616885">
    <property type="component" value="Unassembled WGS sequence"/>
</dbReference>
<reference evidence="1" key="1">
    <citation type="submission" date="2020-10" db="EMBL/GenBank/DDBJ databases">
        <title>High-Quality Genome Resource of Clonostachys rosea strain S41 by Oxford Nanopore Long-Read Sequencing.</title>
        <authorList>
            <person name="Wang H."/>
        </authorList>
    </citation>
    <scope>NUCLEOTIDE SEQUENCE</scope>
    <source>
        <strain evidence="1">S41</strain>
    </source>
</reference>
<gene>
    <name evidence="1" type="ORF">IM811_002813</name>
</gene>